<dbReference type="AlphaFoldDB" id="R2VGM5"/>
<proteinExistence type="predicted"/>
<dbReference type="EMBL" id="AJDQ01000006">
    <property type="protein sequence ID" value="EOI56925.1"/>
    <property type="molecule type" value="Genomic_DNA"/>
</dbReference>
<dbReference type="OrthoDB" id="2195232at2"/>
<protein>
    <submittedName>
        <fullName evidence="2">Uncharacterized protein</fullName>
    </submittedName>
</protein>
<name>R2VGM5_9ENTE</name>
<dbReference type="RefSeq" id="WP_010779558.1">
    <property type="nucleotide sequence ID" value="NZ_ASWH01000001.1"/>
</dbReference>
<evidence type="ECO:0000313" key="4">
    <source>
        <dbReference type="Proteomes" id="UP000013750"/>
    </source>
</evidence>
<dbReference type="HOGENOM" id="CLU_057669_0_1_9"/>
<evidence type="ECO:0000313" key="2">
    <source>
        <dbReference type="EMBL" id="EOI56925.1"/>
    </source>
</evidence>
<dbReference type="PATRIC" id="fig|1158614.3.peg.1142"/>
<evidence type="ECO:0000256" key="1">
    <source>
        <dbReference type="SAM" id="MobiDB-lite"/>
    </source>
</evidence>
<feature type="compositionally biased region" description="Polar residues" evidence="1">
    <location>
        <begin position="230"/>
        <end position="253"/>
    </location>
</feature>
<keyword evidence="5" id="KW-1185">Reference proteome</keyword>
<dbReference type="EMBL" id="ASWH01000001">
    <property type="protein sequence ID" value="EOW83501.1"/>
    <property type="molecule type" value="Genomic_DNA"/>
</dbReference>
<feature type="compositionally biased region" description="Basic and acidic residues" evidence="1">
    <location>
        <begin position="357"/>
        <end position="370"/>
    </location>
</feature>
<accession>R2VGM5</accession>
<reference evidence="2 4" key="1">
    <citation type="submission" date="2013-02" db="EMBL/GenBank/DDBJ databases">
        <title>The Genome Sequence of Enterococcus gilvus ATCC BAA-350.</title>
        <authorList>
            <consortium name="The Broad Institute Genome Sequencing Platform"/>
            <consortium name="The Broad Institute Genome Sequencing Center for Infectious Disease"/>
            <person name="Earl A.M."/>
            <person name="Gilmore M.S."/>
            <person name="Lebreton F."/>
            <person name="Walker B."/>
            <person name="Young S.K."/>
            <person name="Zeng Q."/>
            <person name="Gargeya S."/>
            <person name="Fitzgerald M."/>
            <person name="Haas B."/>
            <person name="Abouelleil A."/>
            <person name="Alvarado L."/>
            <person name="Arachchi H.M."/>
            <person name="Berlin A.M."/>
            <person name="Chapman S.B."/>
            <person name="Dewar J."/>
            <person name="Goldberg J."/>
            <person name="Griggs A."/>
            <person name="Gujja S."/>
            <person name="Hansen M."/>
            <person name="Howarth C."/>
            <person name="Imamovic A."/>
            <person name="Larimer J."/>
            <person name="McCowan C."/>
            <person name="Murphy C."/>
            <person name="Neiman D."/>
            <person name="Pearson M."/>
            <person name="Priest M."/>
            <person name="Roberts A."/>
            <person name="Saif S."/>
            <person name="Shea T."/>
            <person name="Sisk P."/>
            <person name="Sykes S."/>
            <person name="Wortman J."/>
            <person name="Nusbaum C."/>
            <person name="Birren B."/>
        </authorList>
    </citation>
    <scope>NUCLEOTIDE SEQUENCE [LARGE SCALE GENOMIC DNA]</scope>
    <source>
        <strain evidence="2 4">ATCC BAA-350</strain>
    </source>
</reference>
<reference evidence="3 5" key="2">
    <citation type="submission" date="2013-03" db="EMBL/GenBank/DDBJ databases">
        <title>The Genome Sequence of Enterococcus gilvus ATCC BAA-350 (PacBio/Illumina hybrid assembly).</title>
        <authorList>
            <consortium name="The Broad Institute Genomics Platform"/>
            <consortium name="The Broad Institute Genome Sequencing Center for Infectious Disease"/>
            <person name="Earl A."/>
            <person name="Russ C."/>
            <person name="Gilmore M."/>
            <person name="Surin D."/>
            <person name="Walker B."/>
            <person name="Young S."/>
            <person name="Zeng Q."/>
            <person name="Gargeya S."/>
            <person name="Fitzgerald M."/>
            <person name="Haas B."/>
            <person name="Abouelleil A."/>
            <person name="Allen A.W."/>
            <person name="Alvarado L."/>
            <person name="Arachchi H.M."/>
            <person name="Berlin A.M."/>
            <person name="Chapman S.B."/>
            <person name="Gainer-Dewar J."/>
            <person name="Goldberg J."/>
            <person name="Griggs A."/>
            <person name="Gujja S."/>
            <person name="Hansen M."/>
            <person name="Howarth C."/>
            <person name="Imamovic A."/>
            <person name="Ireland A."/>
            <person name="Larimer J."/>
            <person name="McCowan C."/>
            <person name="Murphy C."/>
            <person name="Pearson M."/>
            <person name="Poon T.W."/>
            <person name="Priest M."/>
            <person name="Roberts A."/>
            <person name="Saif S."/>
            <person name="Shea T."/>
            <person name="Sisk P."/>
            <person name="Sykes S."/>
            <person name="Wortman J."/>
            <person name="Nusbaum C."/>
            <person name="Birren B."/>
        </authorList>
    </citation>
    <scope>NUCLEOTIDE SEQUENCE [LARGE SCALE GENOMIC DNA]</scope>
    <source>
        <strain evidence="3 5">ATCC BAA-350</strain>
    </source>
</reference>
<feature type="region of interest" description="Disordered" evidence="1">
    <location>
        <begin position="303"/>
        <end position="370"/>
    </location>
</feature>
<dbReference type="eggNOG" id="ENOG50304UU">
    <property type="taxonomic scope" value="Bacteria"/>
</dbReference>
<feature type="compositionally biased region" description="Basic and acidic residues" evidence="1">
    <location>
        <begin position="303"/>
        <end position="329"/>
    </location>
</feature>
<gene>
    <name evidence="3" type="ORF">I592_02860</name>
    <name evidence="2" type="ORF">UKC_01110</name>
</gene>
<organism evidence="2 4">
    <name type="scientific">Enterococcus gilvus ATCC BAA-350</name>
    <dbReference type="NCBI Taxonomy" id="1158614"/>
    <lineage>
        <taxon>Bacteria</taxon>
        <taxon>Bacillati</taxon>
        <taxon>Bacillota</taxon>
        <taxon>Bacilli</taxon>
        <taxon>Lactobacillales</taxon>
        <taxon>Enterococcaceae</taxon>
        <taxon>Enterococcus</taxon>
    </lineage>
</organism>
<evidence type="ECO:0000313" key="5">
    <source>
        <dbReference type="Proteomes" id="UP000014160"/>
    </source>
</evidence>
<dbReference type="Proteomes" id="UP000013750">
    <property type="component" value="Unassembled WGS sequence"/>
</dbReference>
<sequence>MGTQRLGQRQLFTMLRGNLEKRVLKFYSETKEVSTIIEYMVAILVRHALALEDFSLMCQELIRELFFTAKPCAEMRAFSAFFEHYFDKEEWHTVVARLYRDEKDYLDTTKDARLHRQYLQEKDPTRTDELANHQFVLRSIFKGENGRKHTWTLKNAHPTRTHEEVAGALKILTRLSIFETASTRKFAEFVDVFRDAYIQDMHYAEEVEAQLPENEADSSDLQQEKDANQAAESPSKIASSQKAVLAGQTTSKPNSEKTKSPVSANNETKPRSEVVIPTDFDLKKVMPAEIRQLLSGHLPKEERFTEQLSKEQQAEKDLDSGAIAEERITKAASAPSAAQSTVDEVAEVASAAGQSENTEHSSEKNQIDKWKQERKFGLRVAKILKKRRGK</sequence>
<dbReference type="Proteomes" id="UP000014160">
    <property type="component" value="Unassembled WGS sequence"/>
</dbReference>
<comment type="caution">
    <text evidence="2">The sequence shown here is derived from an EMBL/GenBank/DDBJ whole genome shotgun (WGS) entry which is preliminary data.</text>
</comment>
<feature type="region of interest" description="Disordered" evidence="1">
    <location>
        <begin position="212"/>
        <end position="275"/>
    </location>
</feature>
<evidence type="ECO:0000313" key="3">
    <source>
        <dbReference type="EMBL" id="EOW83501.1"/>
    </source>
</evidence>